<reference evidence="7" key="1">
    <citation type="submission" date="2022-06" db="EMBL/GenBank/DDBJ databases">
        <authorList>
            <person name="Berger JAMES D."/>
            <person name="Berger JAMES D."/>
        </authorList>
    </citation>
    <scope>NUCLEOTIDE SEQUENCE [LARGE SCALE GENOMIC DNA]</scope>
</reference>
<dbReference type="GO" id="GO:0005743">
    <property type="term" value="C:mitochondrial inner membrane"/>
    <property type="evidence" value="ECO:0007669"/>
    <property type="project" value="TreeGrafter"/>
</dbReference>
<keyword evidence="3" id="KW-0677">Repeat</keyword>
<evidence type="ECO:0000256" key="6">
    <source>
        <dbReference type="ARBA" id="ARBA00023128"/>
    </source>
</evidence>
<organism evidence="7 9">
    <name type="scientific">Trichobilharzia regenti</name>
    <name type="common">Nasal bird schistosome</name>
    <dbReference type="NCBI Taxonomy" id="157069"/>
    <lineage>
        <taxon>Eukaryota</taxon>
        <taxon>Metazoa</taxon>
        <taxon>Spiralia</taxon>
        <taxon>Lophotrochozoa</taxon>
        <taxon>Platyhelminthes</taxon>
        <taxon>Trematoda</taxon>
        <taxon>Digenea</taxon>
        <taxon>Strigeidida</taxon>
        <taxon>Schistosomatoidea</taxon>
        <taxon>Schistosomatidae</taxon>
        <taxon>Trichobilharzia</taxon>
    </lineage>
</organism>
<evidence type="ECO:0000256" key="3">
    <source>
        <dbReference type="ARBA" id="ARBA00022737"/>
    </source>
</evidence>
<dbReference type="Proteomes" id="UP000050795">
    <property type="component" value="Unassembled WGS sequence"/>
</dbReference>
<evidence type="ECO:0000313" key="8">
    <source>
        <dbReference type="WBParaSite" id="TREG1_33270.1"/>
    </source>
</evidence>
<dbReference type="GO" id="GO:0034551">
    <property type="term" value="P:mitochondrial respiratory chain complex III assembly"/>
    <property type="evidence" value="ECO:0007669"/>
    <property type="project" value="InterPro"/>
</dbReference>
<dbReference type="Gene3D" id="1.25.40.10">
    <property type="entry name" value="Tetratricopeptide repeat domain"/>
    <property type="match status" value="1"/>
</dbReference>
<evidence type="ECO:0000256" key="1">
    <source>
        <dbReference type="ARBA" id="ARBA00004173"/>
    </source>
</evidence>
<evidence type="ECO:0000313" key="7">
    <source>
        <dbReference type="Proteomes" id="UP000050795"/>
    </source>
</evidence>
<keyword evidence="5" id="KW-0809">Transit peptide</keyword>
<dbReference type="InterPro" id="IPR040395">
    <property type="entry name" value="TTC19"/>
</dbReference>
<accession>A0AA85JFZ7</accession>
<keyword evidence="7" id="KW-1185">Reference proteome</keyword>
<dbReference type="PANTHER" id="PTHR13143:SF6">
    <property type="entry name" value="TETRATRICOPEPTIDE REPEAT PROTEIN 19, MITOCHONDRIAL"/>
    <property type="match status" value="1"/>
</dbReference>
<keyword evidence="6" id="KW-0496">Mitochondrion</keyword>
<reference evidence="8 9" key="2">
    <citation type="submission" date="2023-11" db="UniProtKB">
        <authorList>
            <consortium name="WormBaseParasite"/>
        </authorList>
    </citation>
    <scope>IDENTIFICATION</scope>
</reference>
<sequence length="372" mass="43540">MWKYAIRFVRLYRNRVYNLLYTRCNTQIRPTFTKTLSFSIPFAWWPFEFLKQKDIHEEIQQSFTNCLYLIAIGEFKEADSKLHELLYYVNASHENQKLTDLEYTNKRARICSEMANLSLLMGNHSAAEKLIRQTMQDCLTGEISTKDAMFIELSLKMALLFEKSDRIDDAETGFRYCIQTQEQKLASLDESVDSTNEKALLGMCCNYFAKFLFSNKQSAEALVYAEKAYTIASQIYPPDHLNCLNLLIDISVIQTDLNLFKESQRTLEQVIETSQTKYQYLLDECNSNKDAYNLFKSDYLKQYEAHQMIYTLIHSILQLAVVNLMLNKQEFAEQLLLQANRILDQVNHQLGLKISSHRKQIDDFQAQYHLLA</sequence>
<dbReference type="SUPFAM" id="SSF48452">
    <property type="entry name" value="TPR-like"/>
    <property type="match status" value="1"/>
</dbReference>
<comment type="similarity">
    <text evidence="2">Belongs to the TTC19 family.</text>
</comment>
<dbReference type="WBParaSite" id="TREG1_33270.2">
    <property type="protein sequence ID" value="TREG1_33270.2"/>
    <property type="gene ID" value="TREG1_33270"/>
</dbReference>
<proteinExistence type="inferred from homology"/>
<dbReference type="WBParaSite" id="TREG1_33270.1">
    <property type="protein sequence ID" value="TREG1_33270.1"/>
    <property type="gene ID" value="TREG1_33270"/>
</dbReference>
<dbReference type="PANTHER" id="PTHR13143">
    <property type="entry name" value="TETRATRICOPEPTIDE REPEAT PROTEIN 19"/>
    <property type="match status" value="1"/>
</dbReference>
<dbReference type="AlphaFoldDB" id="A0AA85JFZ7"/>
<keyword evidence="4" id="KW-0802">TPR repeat</keyword>
<protein>
    <submittedName>
        <fullName evidence="8 9">Uncharacterized protein</fullName>
    </submittedName>
</protein>
<evidence type="ECO:0000313" key="9">
    <source>
        <dbReference type="WBParaSite" id="TREG1_33270.2"/>
    </source>
</evidence>
<name>A0AA85JFZ7_TRIRE</name>
<comment type="subcellular location">
    <subcellularLocation>
        <location evidence="1">Mitochondrion</location>
    </subcellularLocation>
</comment>
<dbReference type="InterPro" id="IPR011990">
    <property type="entry name" value="TPR-like_helical_dom_sf"/>
</dbReference>
<evidence type="ECO:0000256" key="2">
    <source>
        <dbReference type="ARBA" id="ARBA00008219"/>
    </source>
</evidence>
<evidence type="ECO:0000256" key="4">
    <source>
        <dbReference type="ARBA" id="ARBA00022803"/>
    </source>
</evidence>
<evidence type="ECO:0000256" key="5">
    <source>
        <dbReference type="ARBA" id="ARBA00022946"/>
    </source>
</evidence>